<evidence type="ECO:0000313" key="9">
    <source>
        <dbReference type="EMBL" id="AMK77380.1"/>
    </source>
</evidence>
<evidence type="ECO:0000256" key="3">
    <source>
        <dbReference type="ARBA" id="ARBA00022679"/>
    </source>
</evidence>
<dbReference type="GO" id="GO:0003848">
    <property type="term" value="F:2-amino-4-hydroxy-6-hydroxymethyldihydropteridine diphosphokinase activity"/>
    <property type="evidence" value="ECO:0007669"/>
    <property type="project" value="UniProtKB-EC"/>
</dbReference>
<dbReference type="AlphaFoldDB" id="A0A126T5P4"/>
<dbReference type="Proteomes" id="UP000030512">
    <property type="component" value="Chromosome"/>
</dbReference>
<accession>A0A126T5P4</accession>
<dbReference type="Pfam" id="PF01288">
    <property type="entry name" value="HPPK"/>
    <property type="match status" value="1"/>
</dbReference>
<dbReference type="KEGG" id="mdn:JT25_012970"/>
<keyword evidence="7" id="KW-0289">Folate biosynthesis</keyword>
<dbReference type="OrthoDB" id="9790168at2"/>
<keyword evidence="10" id="KW-1185">Reference proteome</keyword>
<evidence type="ECO:0000256" key="1">
    <source>
        <dbReference type="ARBA" id="ARBA00005051"/>
    </source>
</evidence>
<dbReference type="GO" id="GO:0016301">
    <property type="term" value="F:kinase activity"/>
    <property type="evidence" value="ECO:0007669"/>
    <property type="project" value="UniProtKB-KW"/>
</dbReference>
<evidence type="ECO:0000313" key="10">
    <source>
        <dbReference type="Proteomes" id="UP000030512"/>
    </source>
</evidence>
<dbReference type="UniPathway" id="UPA00077">
    <property type="reaction ID" value="UER00155"/>
</dbReference>
<dbReference type="InterPro" id="IPR035907">
    <property type="entry name" value="Hppk_sf"/>
</dbReference>
<evidence type="ECO:0000259" key="8">
    <source>
        <dbReference type="Pfam" id="PF01288"/>
    </source>
</evidence>
<keyword evidence="4" id="KW-0547">Nucleotide-binding</keyword>
<dbReference type="PANTHER" id="PTHR43071:SF2">
    <property type="entry name" value="2-AMINO-4-HYDROXY-6-HYDROXYMETHYLDIHYDROPTERIDINE PYROPHOSPHOKINASE"/>
    <property type="match status" value="1"/>
</dbReference>
<dbReference type="STRING" id="1538553.JT25_012970"/>
<proteinExistence type="predicted"/>
<dbReference type="SUPFAM" id="SSF55083">
    <property type="entry name" value="6-hydroxymethyl-7,8-dihydropterin pyrophosphokinase, HPPK"/>
    <property type="match status" value="1"/>
</dbReference>
<protein>
    <recommendedName>
        <fullName evidence="2">2-amino-4-hydroxy-6-hydroxymethyldihydropteridine diphosphokinase</fullName>
        <ecNumber evidence="2">2.7.6.3</ecNumber>
    </recommendedName>
</protein>
<dbReference type="GO" id="GO:0005524">
    <property type="term" value="F:ATP binding"/>
    <property type="evidence" value="ECO:0007669"/>
    <property type="project" value="UniProtKB-KW"/>
</dbReference>
<evidence type="ECO:0000256" key="7">
    <source>
        <dbReference type="ARBA" id="ARBA00022909"/>
    </source>
</evidence>
<organism evidence="9 10">
    <name type="scientific">Methylomonas denitrificans</name>
    <dbReference type="NCBI Taxonomy" id="1538553"/>
    <lineage>
        <taxon>Bacteria</taxon>
        <taxon>Pseudomonadati</taxon>
        <taxon>Pseudomonadota</taxon>
        <taxon>Gammaproteobacteria</taxon>
        <taxon>Methylococcales</taxon>
        <taxon>Methylococcaceae</taxon>
        <taxon>Methylomonas</taxon>
    </lineage>
</organism>
<dbReference type="Gene3D" id="3.30.70.560">
    <property type="entry name" value="7,8-Dihydro-6-hydroxymethylpterin-pyrophosphokinase HPPK"/>
    <property type="match status" value="1"/>
</dbReference>
<feature type="domain" description="7,8-dihydro-6-hydroxymethylpterin-pyrophosphokinase" evidence="8">
    <location>
        <begin position="5"/>
        <end position="130"/>
    </location>
</feature>
<dbReference type="EC" id="2.7.6.3" evidence="2"/>
<dbReference type="NCBIfam" id="TIGR01498">
    <property type="entry name" value="folK"/>
    <property type="match status" value="1"/>
</dbReference>
<evidence type="ECO:0000256" key="5">
    <source>
        <dbReference type="ARBA" id="ARBA00022777"/>
    </source>
</evidence>
<keyword evidence="5 9" id="KW-0418">Kinase</keyword>
<name>A0A126T5P4_9GAMM</name>
<dbReference type="PANTHER" id="PTHR43071">
    <property type="entry name" value="2-AMINO-4-HYDROXY-6-HYDROXYMETHYLDIHYDROPTERIDINE PYROPHOSPHOKINASE"/>
    <property type="match status" value="1"/>
</dbReference>
<dbReference type="GO" id="GO:0046654">
    <property type="term" value="P:tetrahydrofolate biosynthetic process"/>
    <property type="evidence" value="ECO:0007669"/>
    <property type="project" value="UniProtKB-UniPathway"/>
</dbReference>
<dbReference type="RefSeq" id="WP_036273005.1">
    <property type="nucleotide sequence ID" value="NZ_CP014476.1"/>
</dbReference>
<comment type="pathway">
    <text evidence="1">Cofactor biosynthesis; tetrahydrofolate biosynthesis; 2-amino-4-hydroxy-6-hydroxymethyl-7,8-dihydropteridine diphosphate from 7,8-dihydroneopterin triphosphate: step 4/4.</text>
</comment>
<reference evidence="9 10" key="1">
    <citation type="journal article" date="2015" name="Environ. Microbiol.">
        <title>Methane oxidation coupled to nitrate reduction under hypoxia by the Gammaproteobacterium Methylomonas denitrificans, sp. nov. type strain FJG1.</title>
        <authorList>
            <person name="Kits K.D."/>
            <person name="Klotz M.G."/>
            <person name="Stein L.Y."/>
        </authorList>
    </citation>
    <scope>NUCLEOTIDE SEQUENCE [LARGE SCALE GENOMIC DNA]</scope>
    <source>
        <strain evidence="9 10">FJG1</strain>
    </source>
</reference>
<gene>
    <name evidence="9" type="ORF">JT25_012970</name>
</gene>
<dbReference type="EMBL" id="CP014476">
    <property type="protein sequence ID" value="AMK77380.1"/>
    <property type="molecule type" value="Genomic_DNA"/>
</dbReference>
<dbReference type="GO" id="GO:0046656">
    <property type="term" value="P:folic acid biosynthetic process"/>
    <property type="evidence" value="ECO:0007669"/>
    <property type="project" value="UniProtKB-KW"/>
</dbReference>
<evidence type="ECO:0000256" key="2">
    <source>
        <dbReference type="ARBA" id="ARBA00013253"/>
    </source>
</evidence>
<evidence type="ECO:0000256" key="4">
    <source>
        <dbReference type="ARBA" id="ARBA00022741"/>
    </source>
</evidence>
<evidence type="ECO:0000256" key="6">
    <source>
        <dbReference type="ARBA" id="ARBA00022840"/>
    </source>
</evidence>
<keyword evidence="3" id="KW-0808">Transferase</keyword>
<keyword evidence="6" id="KW-0067">ATP-binding</keyword>
<dbReference type="InterPro" id="IPR000550">
    <property type="entry name" value="Hppk"/>
</dbReference>
<dbReference type="CDD" id="cd00483">
    <property type="entry name" value="HPPK"/>
    <property type="match status" value="1"/>
</dbReference>
<sequence length="163" mass="18591">MPTGFISIGSNIDKEIHIPSSLKALRELFGELTISSVFESEPVGFVGDSFHNLVVQFESELSAKEVAKLLKQIELDHGRSRESQKFSARTLDLDLILYGDQIISDGRLQIPRDEIERYAFVLEPLAEIAPNATHPISKRCYKDLWHDFDKRDLRQTKLEKPPL</sequence>